<comment type="caution">
    <text evidence="1">The sequence shown here is derived from an EMBL/GenBank/DDBJ whole genome shotgun (WGS) entry which is preliminary data.</text>
</comment>
<sequence length="81" mass="9856">MVDYPQGLPYEFWVRKTERVEMNIFFRTLWMQLVAFILLCAVLTIRIPPWFDLNMNLGTLWKWILTISVIFAVIIKEYENR</sequence>
<name>A0ACC0PSU5_RHOML</name>
<evidence type="ECO:0000313" key="1">
    <source>
        <dbReference type="EMBL" id="KAI8568661.1"/>
    </source>
</evidence>
<dbReference type="Proteomes" id="UP001062846">
    <property type="component" value="Chromosome 2"/>
</dbReference>
<reference evidence="1" key="1">
    <citation type="submission" date="2022-02" db="EMBL/GenBank/DDBJ databases">
        <title>Plant Genome Project.</title>
        <authorList>
            <person name="Zhang R.-G."/>
        </authorList>
    </citation>
    <scope>NUCLEOTIDE SEQUENCE</scope>
    <source>
        <strain evidence="1">AT1</strain>
    </source>
</reference>
<gene>
    <name evidence="1" type="ORF">RHMOL_Rhmol02G0218000</name>
</gene>
<organism evidence="1 2">
    <name type="scientific">Rhododendron molle</name>
    <name type="common">Chinese azalea</name>
    <name type="synonym">Azalea mollis</name>
    <dbReference type="NCBI Taxonomy" id="49168"/>
    <lineage>
        <taxon>Eukaryota</taxon>
        <taxon>Viridiplantae</taxon>
        <taxon>Streptophyta</taxon>
        <taxon>Embryophyta</taxon>
        <taxon>Tracheophyta</taxon>
        <taxon>Spermatophyta</taxon>
        <taxon>Magnoliopsida</taxon>
        <taxon>eudicotyledons</taxon>
        <taxon>Gunneridae</taxon>
        <taxon>Pentapetalae</taxon>
        <taxon>asterids</taxon>
        <taxon>Ericales</taxon>
        <taxon>Ericaceae</taxon>
        <taxon>Ericoideae</taxon>
        <taxon>Rhodoreae</taxon>
        <taxon>Rhododendron</taxon>
    </lineage>
</organism>
<evidence type="ECO:0000313" key="2">
    <source>
        <dbReference type="Proteomes" id="UP001062846"/>
    </source>
</evidence>
<keyword evidence="2" id="KW-1185">Reference proteome</keyword>
<proteinExistence type="predicted"/>
<dbReference type="EMBL" id="CM046389">
    <property type="protein sequence ID" value="KAI8568661.1"/>
    <property type="molecule type" value="Genomic_DNA"/>
</dbReference>
<protein>
    <submittedName>
        <fullName evidence="1">Uncharacterized protein</fullName>
    </submittedName>
</protein>
<accession>A0ACC0PSU5</accession>